<comment type="subcellular location">
    <subcellularLocation>
        <location evidence="1">Membrane</location>
    </subcellularLocation>
</comment>
<feature type="transmembrane region" description="Helical" evidence="5">
    <location>
        <begin position="229"/>
        <end position="249"/>
    </location>
</feature>
<dbReference type="Pfam" id="PF00672">
    <property type="entry name" value="HAMP"/>
    <property type="match status" value="1"/>
</dbReference>
<reference evidence="8 9" key="2">
    <citation type="journal article" date="2003" name="Infect. Immun.">
        <title>Characterization and pathogenic significance of Vibrio vulnificus antigens preferentially expressed in septicemic patients.</title>
        <authorList>
            <person name="Kim Y.R."/>
            <person name="Lee S.E."/>
            <person name="Kim C.M."/>
            <person name="Kim S.Y."/>
            <person name="Shin E.K."/>
            <person name="Shin D.H."/>
            <person name="Chung S.S."/>
            <person name="Choy H.E."/>
            <person name="Progulske-Fox A."/>
            <person name="Hillman J.D."/>
            <person name="Handfield M."/>
            <person name="Rhee J.H."/>
        </authorList>
    </citation>
    <scope>NUCLEOTIDE SEQUENCE [LARGE SCALE GENOMIC DNA]</scope>
    <source>
        <strain evidence="8 9">CMCP6</strain>
    </source>
</reference>
<reference evidence="9" key="1">
    <citation type="submission" date="2002-12" db="EMBL/GenBank/DDBJ databases">
        <title>Complete genome sequence of Vibrio vulnificus CMCP6.</title>
        <authorList>
            <person name="Rhee J.H."/>
            <person name="Kim S.Y."/>
            <person name="Chung S.S."/>
            <person name="Kim J.J."/>
            <person name="Moon Y.H."/>
            <person name="Jeong H."/>
            <person name="Choy H.E."/>
        </authorList>
    </citation>
    <scope>NUCLEOTIDE SEQUENCE [LARGE SCALE GENOMIC DNA]</scope>
    <source>
        <strain evidence="9">CMCP6</strain>
    </source>
</reference>
<dbReference type="SMART" id="SM00283">
    <property type="entry name" value="MA"/>
    <property type="match status" value="1"/>
</dbReference>
<dbReference type="GO" id="GO:0006935">
    <property type="term" value="P:chemotaxis"/>
    <property type="evidence" value="ECO:0007669"/>
    <property type="project" value="InterPro"/>
</dbReference>
<dbReference type="InterPro" id="IPR003660">
    <property type="entry name" value="HAMP_dom"/>
</dbReference>
<feature type="domain" description="HAMP" evidence="7">
    <location>
        <begin position="251"/>
        <end position="304"/>
    </location>
</feature>
<dbReference type="GO" id="GO:0004888">
    <property type="term" value="F:transmembrane signaling receptor activity"/>
    <property type="evidence" value="ECO:0007669"/>
    <property type="project" value="InterPro"/>
</dbReference>
<dbReference type="AlphaFoldDB" id="A0A3Q0KZD9"/>
<dbReference type="Gene3D" id="1.10.287.950">
    <property type="entry name" value="Methyl-accepting chemotaxis protein"/>
    <property type="match status" value="1"/>
</dbReference>
<gene>
    <name evidence="8" type="ordered locus">VV2_0979</name>
</gene>
<dbReference type="KEGG" id="vvu:VV2_0979"/>
<feature type="transmembrane region" description="Helical" evidence="5">
    <location>
        <begin position="12"/>
        <end position="35"/>
    </location>
</feature>
<feature type="domain" description="Methyl-accepting transducer" evidence="6">
    <location>
        <begin position="309"/>
        <end position="545"/>
    </location>
</feature>
<dbReference type="SMART" id="SM00304">
    <property type="entry name" value="HAMP"/>
    <property type="match status" value="2"/>
</dbReference>
<evidence type="ECO:0000256" key="5">
    <source>
        <dbReference type="SAM" id="Phobius"/>
    </source>
</evidence>
<dbReference type="GO" id="GO:0007165">
    <property type="term" value="P:signal transduction"/>
    <property type="evidence" value="ECO:0007669"/>
    <property type="project" value="UniProtKB-KW"/>
</dbReference>
<dbReference type="SUPFAM" id="SSF58104">
    <property type="entry name" value="Methyl-accepting chemotaxis protein (MCP) signaling domain"/>
    <property type="match status" value="1"/>
</dbReference>
<keyword evidence="5" id="KW-1133">Transmembrane helix</keyword>
<evidence type="ECO:0000256" key="1">
    <source>
        <dbReference type="ARBA" id="ARBA00004370"/>
    </source>
</evidence>
<keyword evidence="5" id="KW-0812">Transmembrane</keyword>
<dbReference type="PANTHER" id="PTHR32089:SF41">
    <property type="entry name" value="METHYL-ACCEPTING CHEMOTAXIS PROTEIN"/>
    <property type="match status" value="1"/>
</dbReference>
<name>A0A3Q0KZD9_VIBVU</name>
<accession>A0A3Q0KZD9</accession>
<dbReference type="GO" id="GO:0016020">
    <property type="term" value="C:membrane"/>
    <property type="evidence" value="ECO:0007669"/>
    <property type="project" value="UniProtKB-SubCell"/>
</dbReference>
<dbReference type="EMBL" id="AE016796">
    <property type="protein sequence ID" value="AAO07891.1"/>
    <property type="molecule type" value="Genomic_DNA"/>
</dbReference>
<organism evidence="8 9">
    <name type="scientific">Vibrio vulnificus (strain CMCP6)</name>
    <dbReference type="NCBI Taxonomy" id="216895"/>
    <lineage>
        <taxon>Bacteria</taxon>
        <taxon>Pseudomonadati</taxon>
        <taxon>Pseudomonadota</taxon>
        <taxon>Gammaproteobacteria</taxon>
        <taxon>Vibrionales</taxon>
        <taxon>Vibrionaceae</taxon>
        <taxon>Vibrio</taxon>
    </lineage>
</organism>
<dbReference type="Proteomes" id="UP000002275">
    <property type="component" value="Chromosome II"/>
</dbReference>
<evidence type="ECO:0000256" key="4">
    <source>
        <dbReference type="PROSITE-ProRule" id="PRU00284"/>
    </source>
</evidence>
<evidence type="ECO:0000259" key="6">
    <source>
        <dbReference type="PROSITE" id="PS50111"/>
    </source>
</evidence>
<dbReference type="PROSITE" id="PS50111">
    <property type="entry name" value="CHEMOTAXIS_TRANSDUC_2"/>
    <property type="match status" value="1"/>
</dbReference>
<evidence type="ECO:0000259" key="7">
    <source>
        <dbReference type="PROSITE" id="PS50885"/>
    </source>
</evidence>
<dbReference type="PROSITE" id="PS50885">
    <property type="entry name" value="HAMP"/>
    <property type="match status" value="1"/>
</dbReference>
<comment type="similarity">
    <text evidence="3">Belongs to the methyl-accepting chemotaxis (MCP) protein family.</text>
</comment>
<dbReference type="CDD" id="cd06225">
    <property type="entry name" value="HAMP"/>
    <property type="match status" value="1"/>
</dbReference>
<dbReference type="InterPro" id="IPR004090">
    <property type="entry name" value="Chemotax_Me-accpt_rcpt"/>
</dbReference>
<protein>
    <submittedName>
        <fullName evidence="8">Methyl-accepting chemotaxis protein</fullName>
    </submittedName>
</protein>
<reference evidence="8 9" key="3">
    <citation type="journal article" date="2011" name="Mol. Syst. Biol.">
        <title>Integrative genome-scale metabolic analysis of Vibrio vulnificus for drug targeting and discovery.</title>
        <authorList>
            <person name="Kim H.U."/>
            <person name="Kim S.Y."/>
            <person name="Jeong H."/>
            <person name="Kim T.Y."/>
            <person name="Kim J.J."/>
            <person name="Choy H.E."/>
            <person name="Yi K.Y."/>
            <person name="Rhee J.H."/>
            <person name="Lee S.Y."/>
        </authorList>
    </citation>
    <scope>NUCLEOTIDE SEQUENCE [LARGE SCALE GENOMIC DNA]</scope>
    <source>
        <strain evidence="8 9">CMCP6</strain>
    </source>
</reference>
<dbReference type="Pfam" id="PF00015">
    <property type="entry name" value="MCPsignal"/>
    <property type="match status" value="1"/>
</dbReference>
<dbReference type="PRINTS" id="PR00260">
    <property type="entry name" value="CHEMTRNSDUCR"/>
</dbReference>
<evidence type="ECO:0000256" key="3">
    <source>
        <dbReference type="ARBA" id="ARBA00029447"/>
    </source>
</evidence>
<evidence type="ECO:0000256" key="2">
    <source>
        <dbReference type="ARBA" id="ARBA00023224"/>
    </source>
</evidence>
<keyword evidence="5" id="KW-0472">Membrane</keyword>
<keyword evidence="2 4" id="KW-0807">Transducer</keyword>
<dbReference type="FunFam" id="1.10.287.950:FF:000001">
    <property type="entry name" value="Methyl-accepting chemotaxis sensory transducer"/>
    <property type="match status" value="1"/>
</dbReference>
<dbReference type="InterPro" id="IPR004089">
    <property type="entry name" value="MCPsignal_dom"/>
</dbReference>
<evidence type="ECO:0000313" key="9">
    <source>
        <dbReference type="Proteomes" id="UP000002275"/>
    </source>
</evidence>
<evidence type="ECO:0000313" key="8">
    <source>
        <dbReference type="EMBL" id="AAO07891.1"/>
    </source>
</evidence>
<dbReference type="PANTHER" id="PTHR32089">
    <property type="entry name" value="METHYL-ACCEPTING CHEMOTAXIS PROTEIN MCPB"/>
    <property type="match status" value="1"/>
</dbReference>
<sequence>MNSMNINSTMKLVFGVIGLGIVISVVTVLQLNGLLQKVNQMSQVRYQSYQAADELRQSSDDLTRLGRTYVLTGDETYEKMYMDILAIRNGDKPRPQNYHTIYWDLVLNYGQKPKADGARISLQKMMENLGFTQSEFQLLKQAQQNSDALVNMEVKAMNAVKGLYPDSSGNYTRRAEPDMAMAAKLLHSKEYHQEKAKIMAPIDEFFKELEARTNRQFDAAAHDVTTTVMIGNVSLIVVFVIAIIGYVLVNRKVVKPIDQMANILKEVDVNSDLTLRVDDKSNNELGVIGTTINKVLISYAKTINKINQVNDTISNISEAIQSITHRNISMAGQQNQEMEMAATAMEEMTAALSNVAQSTNMAEQYAGSAEKEASTSKSVFDKTTREFSVLEGEFTNTSQIIQQLAEESNNVGNVLDVIKAIAEQTNLLALNAAIEAARAGEQGRGFAVVADEVRSLAQRTQDSTGEIESIIMTLQEKAKQSTSTIQSSADKMQSTRSNMGVANEALGTIQGSAVEIHKLNTSIAAATEEQLAVSDEISSNLANIKNLSSEMNEAINQLGPIVVDLQRNVDDLNGVIKHIRT</sequence>
<dbReference type="CDD" id="cd11386">
    <property type="entry name" value="MCP_signal"/>
    <property type="match status" value="1"/>
</dbReference>
<proteinExistence type="inferred from homology"/>